<keyword evidence="3" id="KW-1185">Reference proteome</keyword>
<dbReference type="PROSITE" id="PS50895">
    <property type="entry name" value="SURF1"/>
    <property type="match status" value="1"/>
</dbReference>
<dbReference type="Proteomes" id="UP001597110">
    <property type="component" value="Unassembled WGS sequence"/>
</dbReference>
<dbReference type="Pfam" id="PF02104">
    <property type="entry name" value="SURF1"/>
    <property type="match status" value="1"/>
</dbReference>
<comment type="caution">
    <text evidence="1">Lacks conserved residue(s) required for the propagation of feature annotation.</text>
</comment>
<dbReference type="InterPro" id="IPR002994">
    <property type="entry name" value="Surf1/Shy1"/>
</dbReference>
<comment type="caution">
    <text evidence="2">The sequence shown here is derived from an EMBL/GenBank/DDBJ whole genome shotgun (WGS) entry which is preliminary data.</text>
</comment>
<proteinExistence type="inferred from homology"/>
<evidence type="ECO:0000256" key="1">
    <source>
        <dbReference type="RuleBase" id="RU363076"/>
    </source>
</evidence>
<comment type="subcellular location">
    <subcellularLocation>
        <location evidence="1">Cell membrane</location>
        <topology evidence="1">Multi-pass membrane protein</topology>
    </subcellularLocation>
</comment>
<evidence type="ECO:0000313" key="3">
    <source>
        <dbReference type="Proteomes" id="UP001597110"/>
    </source>
</evidence>
<organism evidence="2 3">
    <name type="scientific">Lysobacter brunescens</name>
    <dbReference type="NCBI Taxonomy" id="262323"/>
    <lineage>
        <taxon>Bacteria</taxon>
        <taxon>Pseudomonadati</taxon>
        <taxon>Pseudomonadota</taxon>
        <taxon>Gammaproteobacteria</taxon>
        <taxon>Lysobacterales</taxon>
        <taxon>Lysobacteraceae</taxon>
        <taxon>Lysobacter</taxon>
    </lineage>
</organism>
<feature type="transmembrane region" description="Helical" evidence="1">
    <location>
        <begin position="212"/>
        <end position="234"/>
    </location>
</feature>
<keyword evidence="1" id="KW-1133">Transmembrane helix</keyword>
<dbReference type="CDD" id="cd06662">
    <property type="entry name" value="SURF1"/>
    <property type="match status" value="1"/>
</dbReference>
<accession>A0ABW2YB20</accession>
<gene>
    <name evidence="2" type="ORF">ACFQ0E_09045</name>
</gene>
<reference evidence="3" key="1">
    <citation type="journal article" date="2019" name="Int. J. Syst. Evol. Microbiol.">
        <title>The Global Catalogue of Microorganisms (GCM) 10K type strain sequencing project: providing services to taxonomists for standard genome sequencing and annotation.</title>
        <authorList>
            <consortium name="The Broad Institute Genomics Platform"/>
            <consortium name="The Broad Institute Genome Sequencing Center for Infectious Disease"/>
            <person name="Wu L."/>
            <person name="Ma J."/>
        </authorList>
    </citation>
    <scope>NUCLEOTIDE SEQUENCE [LARGE SCALE GENOMIC DNA]</scope>
    <source>
        <strain evidence="3">CCUG 55585</strain>
    </source>
</reference>
<sequence length="249" mass="27365">MSGLRRHPVLLWAFALLAMAGFASLGVWQLGRAEIKREMLADAQRALTARTAQPASVIVDSARADAYDWVEIRGRFLDAPAVLLDNQQLQGRVGVRAYRVFETEARVRLLVDLGWVALPPDRTLPQVPRDPARDALRGLLLPPPGSGLRLGEPQPQPDGSLLATQVEPDAIARALRLPGLAPRVLRPEAEAGFGYRRDFDILPNTLPPEKHLGYAVQWFALALAVLVTAVLLTVRRARRLRSSPGHTPE</sequence>
<dbReference type="EMBL" id="JBHTIF010000001">
    <property type="protein sequence ID" value="MFD0725744.1"/>
    <property type="molecule type" value="Genomic_DNA"/>
</dbReference>
<keyword evidence="1" id="KW-1003">Cell membrane</keyword>
<protein>
    <recommendedName>
        <fullName evidence="1">SURF1-like protein</fullName>
    </recommendedName>
</protein>
<name>A0ABW2YB20_9GAMM</name>
<keyword evidence="1" id="KW-0472">Membrane</keyword>
<dbReference type="RefSeq" id="WP_386823329.1">
    <property type="nucleotide sequence ID" value="NZ_JBHTIF010000001.1"/>
</dbReference>
<evidence type="ECO:0000313" key="2">
    <source>
        <dbReference type="EMBL" id="MFD0725744.1"/>
    </source>
</evidence>
<comment type="similarity">
    <text evidence="1">Belongs to the SURF1 family.</text>
</comment>
<keyword evidence="1" id="KW-0812">Transmembrane</keyword>